<dbReference type="SUPFAM" id="SSF52540">
    <property type="entry name" value="P-loop containing nucleoside triphosphate hydrolases"/>
    <property type="match status" value="1"/>
</dbReference>
<keyword evidence="1" id="KW-0472">Membrane</keyword>
<keyword evidence="4" id="KW-1185">Reference proteome</keyword>
<sequence>MYYQYFGLNEPPFSIAVNPRYLFMSPRHRDALAHLLYGVGAGGGFILLTGEVGTGKTTINRCLLEQIPQDTDTAIILNPALNAMELLASVCDELNIDYDQNNHTLKTLTDHLHKFLLDNHARNRKTVLLIDEAQHLEFDVLEQIRLLTNLETNSEKLLQIILIGQPELAQILARPELRQLNQRITARYNLEPLNLEETGAYINHRLQVAGMSPERVIFGSSVVRGIYKVTRGIPRVINVLCDRMLLGAYGRNKPRADHAMLQLAAREVLGEAYTFNPTWRWVGAIVLLGLLIWAGGWFLGSYTANTPTQPPVASVQTTGPDVTAVIAGAEPSAVDVGSAALAESVSVDPAQISLVEPVEMAEIMWPPGDAFDKLWSIYSTEPALQPPCTERVHAGLACYEGEAWTWNEMQALDKPLLLDVITQDRFSAGVLILGITDTTAWALSRNGVIEVQLADLATYWTGRYRFLWRVPKGFQSSLSLGQEGDVVTRVAALFARLDGQLEPLAVDRFNFALQQRVRLFQREQELADDGVVGLQTLLRLNAELGVDVSAAEARELLQVKPIEGVYR</sequence>
<reference evidence="3" key="1">
    <citation type="submission" date="2019-02" db="EMBL/GenBank/DDBJ databases">
        <authorList>
            <person name="Li S.-H."/>
        </authorList>
    </citation>
    <scope>NUCLEOTIDE SEQUENCE</scope>
    <source>
        <strain evidence="3">IMCC11814</strain>
    </source>
</reference>
<dbReference type="SUPFAM" id="SSF47090">
    <property type="entry name" value="PGBD-like"/>
    <property type="match status" value="1"/>
</dbReference>
<dbReference type="InterPro" id="IPR027417">
    <property type="entry name" value="P-loop_NTPase"/>
</dbReference>
<organism evidence="3 4">
    <name type="scientific">Candidatus Marimicrobium litorale</name>
    <dbReference type="NCBI Taxonomy" id="2518991"/>
    <lineage>
        <taxon>Bacteria</taxon>
        <taxon>Pseudomonadati</taxon>
        <taxon>Pseudomonadota</taxon>
        <taxon>Gammaproteobacteria</taxon>
        <taxon>Cellvibrionales</taxon>
        <taxon>Halieaceae</taxon>
        <taxon>Marimicrobium</taxon>
    </lineage>
</organism>
<proteinExistence type="predicted"/>
<dbReference type="CDD" id="cd00009">
    <property type="entry name" value="AAA"/>
    <property type="match status" value="1"/>
</dbReference>
<feature type="transmembrane region" description="Helical" evidence="1">
    <location>
        <begin position="281"/>
        <end position="300"/>
    </location>
</feature>
<gene>
    <name evidence="3" type="ORF">EYC82_01735</name>
</gene>
<keyword evidence="1" id="KW-0812">Transmembrane</keyword>
<dbReference type="EMBL" id="SHNO01000001">
    <property type="protein sequence ID" value="MCX2976077.1"/>
    <property type="molecule type" value="Genomic_DNA"/>
</dbReference>
<comment type="caution">
    <text evidence="3">The sequence shown here is derived from an EMBL/GenBank/DDBJ whole genome shotgun (WGS) entry which is preliminary data.</text>
</comment>
<evidence type="ECO:0000313" key="4">
    <source>
        <dbReference type="Proteomes" id="UP001143304"/>
    </source>
</evidence>
<feature type="domain" description="AAA+ ATPase" evidence="2">
    <location>
        <begin position="42"/>
        <end position="196"/>
    </location>
</feature>
<accession>A0ABT3T1D9</accession>
<evidence type="ECO:0000259" key="2">
    <source>
        <dbReference type="SMART" id="SM00382"/>
    </source>
</evidence>
<dbReference type="Pfam" id="PF13401">
    <property type="entry name" value="AAA_22"/>
    <property type="match status" value="1"/>
</dbReference>
<dbReference type="RefSeq" id="WP_279247830.1">
    <property type="nucleotide sequence ID" value="NZ_SHNO01000001.1"/>
</dbReference>
<dbReference type="InterPro" id="IPR003593">
    <property type="entry name" value="AAA+_ATPase"/>
</dbReference>
<dbReference type="SMART" id="SM00382">
    <property type="entry name" value="AAA"/>
    <property type="match status" value="1"/>
</dbReference>
<dbReference type="Gene3D" id="1.10.101.10">
    <property type="entry name" value="PGBD-like superfamily/PGBD"/>
    <property type="match status" value="1"/>
</dbReference>
<dbReference type="InterPro" id="IPR052026">
    <property type="entry name" value="ExeA_AAA_ATPase_DNA-bind"/>
</dbReference>
<dbReference type="PANTHER" id="PTHR35894:SF1">
    <property type="entry name" value="PHOSPHORIBULOKINASE _ URIDINE KINASE FAMILY"/>
    <property type="match status" value="1"/>
</dbReference>
<dbReference type="Gene3D" id="3.90.70.10">
    <property type="entry name" value="Cysteine proteinases"/>
    <property type="match status" value="1"/>
</dbReference>
<evidence type="ECO:0000256" key="1">
    <source>
        <dbReference type="SAM" id="Phobius"/>
    </source>
</evidence>
<dbReference type="InterPro" id="IPR049945">
    <property type="entry name" value="AAA_22"/>
</dbReference>
<dbReference type="InterPro" id="IPR036366">
    <property type="entry name" value="PGBDSf"/>
</dbReference>
<feature type="transmembrane region" description="Helical" evidence="1">
    <location>
        <begin position="31"/>
        <end position="50"/>
    </location>
</feature>
<dbReference type="Proteomes" id="UP001143304">
    <property type="component" value="Unassembled WGS sequence"/>
</dbReference>
<protein>
    <submittedName>
        <fullName evidence="3">DUF2075 domain-containing protein</fullName>
    </submittedName>
</protein>
<keyword evidence="1" id="KW-1133">Transmembrane helix</keyword>
<name>A0ABT3T1D9_9GAMM</name>
<dbReference type="Gene3D" id="3.40.50.300">
    <property type="entry name" value="P-loop containing nucleotide triphosphate hydrolases"/>
    <property type="match status" value="1"/>
</dbReference>
<evidence type="ECO:0000313" key="3">
    <source>
        <dbReference type="EMBL" id="MCX2976077.1"/>
    </source>
</evidence>
<dbReference type="PANTHER" id="PTHR35894">
    <property type="entry name" value="GENERAL SECRETION PATHWAY PROTEIN A-RELATED"/>
    <property type="match status" value="1"/>
</dbReference>
<dbReference type="InterPro" id="IPR036365">
    <property type="entry name" value="PGBD-like_sf"/>
</dbReference>